<protein>
    <submittedName>
        <fullName evidence="2">MarR family transcriptional regulator</fullName>
    </submittedName>
</protein>
<proteinExistence type="predicted"/>
<evidence type="ECO:0000313" key="3">
    <source>
        <dbReference type="Proteomes" id="UP001300763"/>
    </source>
</evidence>
<dbReference type="PANTHER" id="PTHR33164">
    <property type="entry name" value="TRANSCRIPTIONAL REGULATOR, MARR FAMILY"/>
    <property type="match status" value="1"/>
</dbReference>
<evidence type="ECO:0000259" key="1">
    <source>
        <dbReference type="Pfam" id="PF12802"/>
    </source>
</evidence>
<dbReference type="InterPro" id="IPR036388">
    <property type="entry name" value="WH-like_DNA-bd_sf"/>
</dbReference>
<evidence type="ECO:0000313" key="2">
    <source>
        <dbReference type="EMBL" id="MDD7967876.1"/>
    </source>
</evidence>
<accession>A0ABT5T0G5</accession>
<sequence length="149" mass="16046">MTAPEEPGARLAAVFDVLGPLYRRGVRAVEQEGGMPVGVRAVLDALAGCGPTTVPALGRTLALSRQFVQRSVDDAAARGWVRTRENPAHRRSVLVELTATGEQVLADVRDTERRELGALETDLDLDPGDLDACLRVLRALSTRLLDHPS</sequence>
<dbReference type="RefSeq" id="WP_274202395.1">
    <property type="nucleotide sequence ID" value="NZ_JAQZAO010000009.1"/>
</dbReference>
<comment type="caution">
    <text evidence="2">The sequence shown here is derived from an EMBL/GenBank/DDBJ whole genome shotgun (WGS) entry which is preliminary data.</text>
</comment>
<dbReference type="InterPro" id="IPR039422">
    <property type="entry name" value="MarR/SlyA-like"/>
</dbReference>
<dbReference type="PANTHER" id="PTHR33164:SF99">
    <property type="entry name" value="MARR FAMILY REGULATORY PROTEIN"/>
    <property type="match status" value="1"/>
</dbReference>
<dbReference type="SUPFAM" id="SSF46785">
    <property type="entry name" value="Winged helix' DNA-binding domain"/>
    <property type="match status" value="1"/>
</dbReference>
<gene>
    <name evidence="2" type="ORF">PGB27_21250</name>
</gene>
<dbReference type="Proteomes" id="UP001300763">
    <property type="component" value="Unassembled WGS sequence"/>
</dbReference>
<dbReference type="EMBL" id="JAQZAO010000009">
    <property type="protein sequence ID" value="MDD7967876.1"/>
    <property type="molecule type" value="Genomic_DNA"/>
</dbReference>
<feature type="domain" description="HTH marR-type" evidence="1">
    <location>
        <begin position="35"/>
        <end position="92"/>
    </location>
</feature>
<keyword evidence="3" id="KW-1185">Reference proteome</keyword>
<organism evidence="2 3">
    <name type="scientific">Actinomycetospora lemnae</name>
    <dbReference type="NCBI Taxonomy" id="3019891"/>
    <lineage>
        <taxon>Bacteria</taxon>
        <taxon>Bacillati</taxon>
        <taxon>Actinomycetota</taxon>
        <taxon>Actinomycetes</taxon>
        <taxon>Pseudonocardiales</taxon>
        <taxon>Pseudonocardiaceae</taxon>
        <taxon>Actinomycetospora</taxon>
    </lineage>
</organism>
<dbReference type="Pfam" id="PF12802">
    <property type="entry name" value="MarR_2"/>
    <property type="match status" value="1"/>
</dbReference>
<dbReference type="InterPro" id="IPR000835">
    <property type="entry name" value="HTH_MarR-typ"/>
</dbReference>
<name>A0ABT5T0G5_9PSEU</name>
<reference evidence="2 3" key="1">
    <citation type="submission" date="2023-02" db="EMBL/GenBank/DDBJ databases">
        <title>Genome sequencing required for Actinomycetospora new species description.</title>
        <authorList>
            <person name="Saimee Y."/>
            <person name="Duangmal K."/>
        </authorList>
    </citation>
    <scope>NUCLEOTIDE SEQUENCE [LARGE SCALE GENOMIC DNA]</scope>
    <source>
        <strain evidence="2 3">DW7H6</strain>
    </source>
</reference>
<dbReference type="InterPro" id="IPR036390">
    <property type="entry name" value="WH_DNA-bd_sf"/>
</dbReference>
<dbReference type="Gene3D" id="1.10.10.10">
    <property type="entry name" value="Winged helix-like DNA-binding domain superfamily/Winged helix DNA-binding domain"/>
    <property type="match status" value="1"/>
</dbReference>